<dbReference type="NCBIfam" id="NF004044">
    <property type="entry name" value="PRK05561.1"/>
    <property type="match status" value="1"/>
</dbReference>
<dbReference type="Gene3D" id="1.10.268.10">
    <property type="entry name" value="Topoisomerase, domain 3"/>
    <property type="match status" value="1"/>
</dbReference>
<accession>A0ABM9HDL9</accession>
<dbReference type="SUPFAM" id="SSF101904">
    <property type="entry name" value="GyrA/ParC C-terminal domain-like"/>
    <property type="match status" value="1"/>
</dbReference>
<dbReference type="InterPro" id="IPR013760">
    <property type="entry name" value="Topo_IIA-like_dom_sf"/>
</dbReference>
<dbReference type="PROSITE" id="PS52040">
    <property type="entry name" value="TOPO_IIA"/>
    <property type="match status" value="1"/>
</dbReference>
<dbReference type="Gene3D" id="2.120.10.90">
    <property type="entry name" value="DNA gyrase/topoisomerase IV, subunit A, C-terminal"/>
    <property type="match status" value="1"/>
</dbReference>
<dbReference type="InterPro" id="IPR002205">
    <property type="entry name" value="Topo_IIA_dom_A"/>
</dbReference>
<evidence type="ECO:0000256" key="6">
    <source>
        <dbReference type="ARBA" id="ARBA00023235"/>
    </source>
</evidence>
<feature type="active site" description="O-(5'-phospho-DNA)-tyrosine intermediate" evidence="7">
    <location>
        <position position="118"/>
    </location>
</feature>
<dbReference type="PANTHER" id="PTHR43493:SF5">
    <property type="entry name" value="DNA GYRASE SUBUNIT A, CHLOROPLASTIC_MITOCHONDRIAL"/>
    <property type="match status" value="1"/>
</dbReference>
<dbReference type="Pfam" id="PF03989">
    <property type="entry name" value="DNA_gyraseA_C"/>
    <property type="match status" value="4"/>
</dbReference>
<evidence type="ECO:0000313" key="10">
    <source>
        <dbReference type="Proteomes" id="UP001157733"/>
    </source>
</evidence>
<keyword evidence="6 7" id="KW-0413">Isomerase</keyword>
<evidence type="ECO:0000256" key="4">
    <source>
        <dbReference type="ARBA" id="ARBA00023029"/>
    </source>
</evidence>
<keyword evidence="10" id="KW-1185">Reference proteome</keyword>
<dbReference type="SUPFAM" id="SSF56719">
    <property type="entry name" value="Type II DNA topoisomerase"/>
    <property type="match status" value="1"/>
</dbReference>
<dbReference type="InterPro" id="IPR013757">
    <property type="entry name" value="Topo_IIA_A_a_sf"/>
</dbReference>
<dbReference type="EC" id="5.6.2.2" evidence="3"/>
<reference evidence="9 10" key="1">
    <citation type="submission" date="2022-09" db="EMBL/GenBank/DDBJ databases">
        <authorList>
            <person name="Kop L."/>
        </authorList>
    </citation>
    <scope>NUCLEOTIDE SEQUENCE [LARGE SCALE GENOMIC DNA]</scope>
    <source>
        <strain evidence="9 10">347</strain>
    </source>
</reference>
<dbReference type="PANTHER" id="PTHR43493">
    <property type="entry name" value="DNA GYRASE/TOPOISOMERASE SUBUNIT A"/>
    <property type="match status" value="1"/>
</dbReference>
<comment type="similarity">
    <text evidence="2">Belongs to the type II topoisomerase GyrA/ParC subunit family.</text>
</comment>
<dbReference type="Pfam" id="PF00521">
    <property type="entry name" value="DNA_topoisoIV"/>
    <property type="match status" value="1"/>
</dbReference>
<name>A0ABM9HDL9_9BACT</name>
<dbReference type="Gene3D" id="3.90.199.10">
    <property type="entry name" value="Topoisomerase II, domain 5"/>
    <property type="match status" value="1"/>
</dbReference>
<dbReference type="InterPro" id="IPR035516">
    <property type="entry name" value="Gyrase/topoIV_suA_C"/>
</dbReference>
<protein>
    <recommendedName>
        <fullName evidence="3">DNA topoisomerase (ATP-hydrolyzing)</fullName>
        <ecNumber evidence="3">5.6.2.2</ecNumber>
    </recommendedName>
</protein>
<dbReference type="InterPro" id="IPR013758">
    <property type="entry name" value="Topo_IIA_A/C_ab"/>
</dbReference>
<dbReference type="CDD" id="cd00187">
    <property type="entry name" value="TOP4c"/>
    <property type="match status" value="1"/>
</dbReference>
<dbReference type="EMBL" id="OX336137">
    <property type="protein sequence ID" value="CAI2718202.1"/>
    <property type="molecule type" value="Genomic_DNA"/>
</dbReference>
<dbReference type="RefSeq" id="WP_282011108.1">
    <property type="nucleotide sequence ID" value="NZ_OX336137.1"/>
</dbReference>
<dbReference type="Proteomes" id="UP001157733">
    <property type="component" value="Chromosome"/>
</dbReference>
<proteinExistence type="inferred from homology"/>
<evidence type="ECO:0000256" key="5">
    <source>
        <dbReference type="ARBA" id="ARBA00023125"/>
    </source>
</evidence>
<dbReference type="Gene3D" id="3.30.1360.40">
    <property type="match status" value="1"/>
</dbReference>
<sequence>MAKEKESDITQELENRFLTYALSTIVSRSLPDVRDGLKPIHRRILYAMNGMGVSADSKAVKSAKIIGEVLGKFHPHGDTSTYDSMVRMAQDFAMRYPLVDGKGNFGSVDGDSPAAYRYTEGKLTPITSYMLADIKKNTVEFRANYDNTLQEPVILPSRVPNLLINGSSGIAVGMACSFPSHNLKEVMNALMSLIDDREQTTTQIMKHIKGPDFPTAGILLNSKAELRKMYDEGSGNLRVRGKWMLETLARGKTQIVITEIPYGVNKARLIEKIAEIIIAKKLQALTDIRDESDENMRVVLEMKAGSDAEKIMAYLCKHSDLESGFQINFNCLKPNGEPERLAIRDLCLHFLDFRKDVVTRRLQYDLDVLEKRLHILDGFAAIFSDLDKALKLIRSSKSKDEAAGKLKKAFKIDDEQTAAILDIPLYRLVSMEIDKILQEQKEKKKEQKRLQDILKSQKKIWGEVKGELKEIADKFTDKRRTQFGSDEAVEFNEEDFIEHEDVVLVISKNGWLRKMKTVTDPASLKFKENDSLLEMARVNTADLVAFFTSLGAVYVQKVHSLPYTRSGFGEPIQNLFKFGDGERVIKLLPLLSKESVKAQTAAGRGAQQSLALDGIGHDEGEELLLVNSAGYGFRFAVDNLGETTRSGKKVMTLKDDARLTAIVRVTGSHAFLLSDAGKGLLVKLDQITQLSGAGVGVRLINVGKNRFLAVKCVKARETVELVLESGKTKDLKMSAVPEYNRGSQGVTVVKRGKVVRIH</sequence>
<evidence type="ECO:0000256" key="3">
    <source>
        <dbReference type="ARBA" id="ARBA00012895"/>
    </source>
</evidence>
<evidence type="ECO:0000256" key="2">
    <source>
        <dbReference type="ARBA" id="ARBA00008263"/>
    </source>
</evidence>
<organism evidence="9 10">
    <name type="scientific">Nitrospina watsonii</name>
    <dbReference type="NCBI Taxonomy" id="1323948"/>
    <lineage>
        <taxon>Bacteria</taxon>
        <taxon>Pseudomonadati</taxon>
        <taxon>Nitrospinota/Tectimicrobiota group</taxon>
        <taxon>Nitrospinota</taxon>
        <taxon>Nitrospinia</taxon>
        <taxon>Nitrospinales</taxon>
        <taxon>Nitrospinaceae</taxon>
        <taxon>Nitrospina</taxon>
    </lineage>
</organism>
<evidence type="ECO:0000313" key="9">
    <source>
        <dbReference type="EMBL" id="CAI2718202.1"/>
    </source>
</evidence>
<evidence type="ECO:0000259" key="8">
    <source>
        <dbReference type="PROSITE" id="PS52040"/>
    </source>
</evidence>
<dbReference type="SMART" id="SM00434">
    <property type="entry name" value="TOP4c"/>
    <property type="match status" value="1"/>
</dbReference>
<gene>
    <name evidence="9" type="primary">gyrA</name>
    <name evidence="9" type="ORF">NSPWAT_1343</name>
</gene>
<feature type="domain" description="Topo IIA-type catalytic" evidence="8">
    <location>
        <begin position="30"/>
        <end position="496"/>
    </location>
</feature>
<dbReference type="InterPro" id="IPR006691">
    <property type="entry name" value="GyrA/parC_rep"/>
</dbReference>
<keyword evidence="4 7" id="KW-0799">Topoisomerase</keyword>
<evidence type="ECO:0000256" key="7">
    <source>
        <dbReference type="PROSITE-ProRule" id="PRU01384"/>
    </source>
</evidence>
<comment type="catalytic activity">
    <reaction evidence="1 7">
        <text>ATP-dependent breakage, passage and rejoining of double-stranded DNA.</text>
        <dbReference type="EC" id="5.6.2.2"/>
    </reaction>
</comment>
<evidence type="ECO:0000256" key="1">
    <source>
        <dbReference type="ARBA" id="ARBA00000185"/>
    </source>
</evidence>
<dbReference type="InterPro" id="IPR050220">
    <property type="entry name" value="Type_II_DNA_Topoisomerases"/>
</dbReference>
<keyword evidence="5 7" id="KW-0238">DNA-binding</keyword>